<dbReference type="EMBL" id="JAAGSC010000040">
    <property type="protein sequence ID" value="NDY95705.1"/>
    <property type="molecule type" value="Genomic_DNA"/>
</dbReference>
<sequence length="137" mass="15143">MSGAIPLKVKSSPKGVTIGGGVKAIGFEILSYLERFLESGESAAIDMRGLPMAPNEYTELLEMLGQGELDLSLEMAGTTRIRETAFSGVWWIQHKGPDDRIQSEYIEINRIPEFLCAQTDQIEDAVRELSDRLRGAL</sequence>
<keyword evidence="4" id="KW-1185">Reference proteome</keyword>
<evidence type="ECO:0000259" key="2">
    <source>
        <dbReference type="Pfam" id="PF04809"/>
    </source>
</evidence>
<dbReference type="AlphaFoldDB" id="A0A845V6W3"/>
<accession>A0A845V6W3</accession>
<reference evidence="3 4" key="1">
    <citation type="submission" date="2020-02" db="EMBL/GenBank/DDBJ databases">
        <authorList>
            <person name="Zhang X.-Y."/>
        </authorList>
    </citation>
    <scope>NUCLEOTIDE SEQUENCE [LARGE SCALE GENOMIC DNA]</scope>
    <source>
        <strain evidence="3 4">C33</strain>
    </source>
</reference>
<name>A0A845V6W3_9GAMM</name>
<proteinExistence type="inferred from homology"/>
<dbReference type="Proteomes" id="UP000484885">
    <property type="component" value="Unassembled WGS sequence"/>
</dbReference>
<dbReference type="RefSeq" id="WP_164211096.1">
    <property type="nucleotide sequence ID" value="NZ_JAAGSC010000040.1"/>
</dbReference>
<comment type="similarity">
    <text evidence="1">Belongs to the HupH/HyaF family.</text>
</comment>
<dbReference type="InterPro" id="IPR038527">
    <property type="entry name" value="HupH_C_sf"/>
</dbReference>
<dbReference type="Pfam" id="PF04809">
    <property type="entry name" value="HupH_C"/>
    <property type="match status" value="1"/>
</dbReference>
<evidence type="ECO:0000313" key="3">
    <source>
        <dbReference type="EMBL" id="NDY95705.1"/>
    </source>
</evidence>
<feature type="domain" description="HupH hydrogenase expression protein C-terminal" evidence="2">
    <location>
        <begin position="24"/>
        <end position="133"/>
    </location>
</feature>
<gene>
    <name evidence="3" type="ORF">G3I74_08200</name>
</gene>
<dbReference type="InterPro" id="IPR006894">
    <property type="entry name" value="HupH_Hydgase_express_prot_C"/>
</dbReference>
<evidence type="ECO:0000256" key="1">
    <source>
        <dbReference type="ARBA" id="ARBA00010832"/>
    </source>
</evidence>
<dbReference type="Gene3D" id="3.30.1370.140">
    <property type="entry name" value="HupH hydrogenase expression protein, C-terminal domain"/>
    <property type="match status" value="1"/>
</dbReference>
<organism evidence="3 4">
    <name type="scientific">Wenzhouxiangella limi</name>
    <dbReference type="NCBI Taxonomy" id="2707351"/>
    <lineage>
        <taxon>Bacteria</taxon>
        <taxon>Pseudomonadati</taxon>
        <taxon>Pseudomonadota</taxon>
        <taxon>Gammaproteobacteria</taxon>
        <taxon>Chromatiales</taxon>
        <taxon>Wenzhouxiangellaceae</taxon>
        <taxon>Wenzhouxiangella</taxon>
    </lineage>
</organism>
<evidence type="ECO:0000313" key="4">
    <source>
        <dbReference type="Proteomes" id="UP000484885"/>
    </source>
</evidence>
<comment type="caution">
    <text evidence="3">The sequence shown here is derived from an EMBL/GenBank/DDBJ whole genome shotgun (WGS) entry which is preliminary data.</text>
</comment>
<protein>
    <submittedName>
        <fullName evidence="3">Hydrogenase expression/formation protein</fullName>
    </submittedName>
</protein>